<dbReference type="Pfam" id="PF06181">
    <property type="entry name" value="Urate_ox_N"/>
    <property type="match status" value="1"/>
</dbReference>
<feature type="transmembrane region" description="Helical" evidence="1">
    <location>
        <begin position="90"/>
        <end position="108"/>
    </location>
</feature>
<feature type="transmembrane region" description="Helical" evidence="1">
    <location>
        <begin position="256"/>
        <end position="276"/>
    </location>
</feature>
<proteinExistence type="predicted"/>
<dbReference type="SUPFAM" id="SSF46626">
    <property type="entry name" value="Cytochrome c"/>
    <property type="match status" value="1"/>
</dbReference>
<keyword evidence="1" id="KW-0812">Transmembrane</keyword>
<evidence type="ECO:0000256" key="1">
    <source>
        <dbReference type="SAM" id="Phobius"/>
    </source>
</evidence>
<accession>A0A1H8ACF3</accession>
<dbReference type="GO" id="GO:0009055">
    <property type="term" value="F:electron transfer activity"/>
    <property type="evidence" value="ECO:0007669"/>
    <property type="project" value="InterPro"/>
</dbReference>
<dbReference type="STRING" id="1036779.SAMN04515666_11838"/>
<dbReference type="EMBL" id="FOAN01000018">
    <property type="protein sequence ID" value="SEM67237.1"/>
    <property type="molecule type" value="Genomic_DNA"/>
</dbReference>
<dbReference type="InterPro" id="IPR010389">
    <property type="entry name" value="Urate_ox_N"/>
</dbReference>
<keyword evidence="1" id="KW-1133">Transmembrane helix</keyword>
<dbReference type="InterPro" id="IPR036909">
    <property type="entry name" value="Cyt_c-like_dom_sf"/>
</dbReference>
<dbReference type="GO" id="GO:0020037">
    <property type="term" value="F:heme binding"/>
    <property type="evidence" value="ECO:0007669"/>
    <property type="project" value="InterPro"/>
</dbReference>
<protein>
    <submittedName>
        <fullName evidence="3">Uncharacterized membrane protein</fullName>
    </submittedName>
</protein>
<evidence type="ECO:0000313" key="3">
    <source>
        <dbReference type="EMBL" id="SEM67237.1"/>
    </source>
</evidence>
<feature type="domain" description="Urate oxidase N-terminal" evidence="2">
    <location>
        <begin position="4"/>
        <end position="305"/>
    </location>
</feature>
<reference evidence="4" key="1">
    <citation type="submission" date="2016-10" db="EMBL/GenBank/DDBJ databases">
        <authorList>
            <person name="Varghese N."/>
            <person name="Submissions S."/>
        </authorList>
    </citation>
    <scope>NUCLEOTIDE SEQUENCE [LARGE SCALE GENOMIC DNA]</scope>
    <source>
        <strain evidence="4">LMG 26383,CCUG 61248,R- 45681</strain>
    </source>
</reference>
<evidence type="ECO:0000259" key="2">
    <source>
        <dbReference type="Pfam" id="PF06181"/>
    </source>
</evidence>
<feature type="transmembrane region" description="Helical" evidence="1">
    <location>
        <begin position="288"/>
        <end position="306"/>
    </location>
</feature>
<keyword evidence="1" id="KW-0472">Membrane</keyword>
<organism evidence="3 4">
    <name type="scientific">Bosea lupini</name>
    <dbReference type="NCBI Taxonomy" id="1036779"/>
    <lineage>
        <taxon>Bacteria</taxon>
        <taxon>Pseudomonadati</taxon>
        <taxon>Pseudomonadota</taxon>
        <taxon>Alphaproteobacteria</taxon>
        <taxon>Hyphomicrobiales</taxon>
        <taxon>Boseaceae</taxon>
        <taxon>Bosea</taxon>
    </lineage>
</organism>
<dbReference type="Proteomes" id="UP000199664">
    <property type="component" value="Unassembled WGS sequence"/>
</dbReference>
<feature type="transmembrane region" description="Helical" evidence="1">
    <location>
        <begin position="233"/>
        <end position="250"/>
    </location>
</feature>
<feature type="transmembrane region" description="Helical" evidence="1">
    <location>
        <begin position="153"/>
        <end position="175"/>
    </location>
</feature>
<dbReference type="AlphaFoldDB" id="A0A1H8ACF3"/>
<sequence>MLEAYLMEWGSQLLRWLHVIAAIAWIGSSFFFIHLDASLRAAPDAPRTEAGQPTQFLAWQVHGGGFYAMRKYLVAPEVLPKELTWHKWQAYWTWISGFFLLVWVYYAQSELYLIDPAVMALSPFAAGAIGIAALAGGWLFYDLLCKSPLGKNDVVLGLLGFGYVVAASFAFASVFSGRGALIHTGALMATIMSANVFFVIMPGQRKTIAAMVAGEVPDPKYGKQAKQRSLHNNYITLPVLFLMLANHYPVTYANSAVIPVLVALIIVAGALIRHFYNVRHADHAKSPWWTWAVAALALWLAFWVAMASSPGGRERLGLKPLEPAKPMMLAGLVPPSPEVANIVTGRCAMCHAPEPSWPGLQIAPKGVFLHEPELIARQRRAIGVQAVLTHAMPPNNLSGMTADERRVLAAWVAQKR</sequence>
<gene>
    <name evidence="3" type="ORF">SAMN04515666_11838</name>
</gene>
<feature type="transmembrane region" description="Helical" evidence="1">
    <location>
        <begin position="120"/>
        <end position="141"/>
    </location>
</feature>
<feature type="transmembrane region" description="Helical" evidence="1">
    <location>
        <begin position="181"/>
        <end position="201"/>
    </location>
</feature>
<keyword evidence="4" id="KW-1185">Reference proteome</keyword>
<name>A0A1H8ACF3_9HYPH</name>
<feature type="transmembrane region" description="Helical" evidence="1">
    <location>
        <begin position="16"/>
        <end position="35"/>
    </location>
</feature>
<evidence type="ECO:0000313" key="4">
    <source>
        <dbReference type="Proteomes" id="UP000199664"/>
    </source>
</evidence>